<accession>A0A482X1B2</accession>
<evidence type="ECO:0000313" key="1">
    <source>
        <dbReference type="EMBL" id="RZF39619.1"/>
    </source>
</evidence>
<protein>
    <submittedName>
        <fullName evidence="1">Uncharacterized protein</fullName>
    </submittedName>
</protein>
<keyword evidence="2" id="KW-1185">Reference proteome</keyword>
<dbReference type="Proteomes" id="UP000291343">
    <property type="component" value="Unassembled WGS sequence"/>
</dbReference>
<reference evidence="1 2" key="1">
    <citation type="journal article" date="2017" name="Gigascience">
        <title>Genome sequence of the small brown planthopper, Laodelphax striatellus.</title>
        <authorList>
            <person name="Zhu J."/>
            <person name="Jiang F."/>
            <person name="Wang X."/>
            <person name="Yang P."/>
            <person name="Bao Y."/>
            <person name="Zhao W."/>
            <person name="Wang W."/>
            <person name="Lu H."/>
            <person name="Wang Q."/>
            <person name="Cui N."/>
            <person name="Li J."/>
            <person name="Chen X."/>
            <person name="Luo L."/>
            <person name="Yu J."/>
            <person name="Kang L."/>
            <person name="Cui F."/>
        </authorList>
    </citation>
    <scope>NUCLEOTIDE SEQUENCE [LARGE SCALE GENOMIC DNA]</scope>
    <source>
        <strain evidence="1">Lst14</strain>
    </source>
</reference>
<gene>
    <name evidence="1" type="ORF">LSTR_LSTR001140</name>
</gene>
<dbReference type="InParanoid" id="A0A482X1B2"/>
<organism evidence="1 2">
    <name type="scientific">Laodelphax striatellus</name>
    <name type="common">Small brown planthopper</name>
    <name type="synonym">Delphax striatella</name>
    <dbReference type="NCBI Taxonomy" id="195883"/>
    <lineage>
        <taxon>Eukaryota</taxon>
        <taxon>Metazoa</taxon>
        <taxon>Ecdysozoa</taxon>
        <taxon>Arthropoda</taxon>
        <taxon>Hexapoda</taxon>
        <taxon>Insecta</taxon>
        <taxon>Pterygota</taxon>
        <taxon>Neoptera</taxon>
        <taxon>Paraneoptera</taxon>
        <taxon>Hemiptera</taxon>
        <taxon>Auchenorrhyncha</taxon>
        <taxon>Fulgoroidea</taxon>
        <taxon>Delphacidae</taxon>
        <taxon>Criomorphinae</taxon>
        <taxon>Laodelphax</taxon>
    </lineage>
</organism>
<comment type="caution">
    <text evidence="1">The sequence shown here is derived from an EMBL/GenBank/DDBJ whole genome shotgun (WGS) entry which is preliminary data.</text>
</comment>
<proteinExistence type="predicted"/>
<sequence length="94" mass="11027">MVGRAYRSCAVRSAQGSLGRLFTYFSVTWTQTEAGHEFVKSESRFYQRRLSSPLTLNWRIADFFKVYLSGEDPFALSTRLQSINFRKYSGYYNR</sequence>
<dbReference type="AlphaFoldDB" id="A0A482X1B2"/>
<name>A0A482X1B2_LAOST</name>
<evidence type="ECO:0000313" key="2">
    <source>
        <dbReference type="Proteomes" id="UP000291343"/>
    </source>
</evidence>
<feature type="non-terminal residue" evidence="1">
    <location>
        <position position="94"/>
    </location>
</feature>
<dbReference type="EMBL" id="QKKF02019844">
    <property type="protein sequence ID" value="RZF39619.1"/>
    <property type="molecule type" value="Genomic_DNA"/>
</dbReference>